<dbReference type="RefSeq" id="WP_344277795.1">
    <property type="nucleotide sequence ID" value="NZ_BAAAHV010000013.1"/>
</dbReference>
<sequence length="120" mass="13237">MGTESGRDRRRVEGWSGPPRNWPDDVVVPQLSLADRFDHWVDECVTLTAAQKTDEARERYVDILVGLLDAAAAMRATARRDPEEAVDRLRSAVKLLQGVDQAGLEFPAGSGEQAGWKFGT</sequence>
<keyword evidence="3" id="KW-1185">Reference proteome</keyword>
<feature type="region of interest" description="Disordered" evidence="1">
    <location>
        <begin position="1"/>
        <end position="21"/>
    </location>
</feature>
<dbReference type="Proteomes" id="UP001597542">
    <property type="component" value="Unassembled WGS sequence"/>
</dbReference>
<gene>
    <name evidence="2" type="ORF">ACFSUT_05105</name>
</gene>
<organism evidence="2 3">
    <name type="scientific">Amycolatopsis albidoflavus</name>
    <dbReference type="NCBI Taxonomy" id="102226"/>
    <lineage>
        <taxon>Bacteria</taxon>
        <taxon>Bacillati</taxon>
        <taxon>Actinomycetota</taxon>
        <taxon>Actinomycetes</taxon>
        <taxon>Pseudonocardiales</taxon>
        <taxon>Pseudonocardiaceae</taxon>
        <taxon>Amycolatopsis</taxon>
    </lineage>
</organism>
<proteinExistence type="predicted"/>
<evidence type="ECO:0000313" key="3">
    <source>
        <dbReference type="Proteomes" id="UP001597542"/>
    </source>
</evidence>
<evidence type="ECO:0000256" key="1">
    <source>
        <dbReference type="SAM" id="MobiDB-lite"/>
    </source>
</evidence>
<protein>
    <submittedName>
        <fullName evidence="2">Uncharacterized protein</fullName>
    </submittedName>
</protein>
<dbReference type="EMBL" id="JBHUKQ010000004">
    <property type="protein sequence ID" value="MFD2479640.1"/>
    <property type="molecule type" value="Genomic_DNA"/>
</dbReference>
<accession>A0ABW5HSZ0</accession>
<evidence type="ECO:0000313" key="2">
    <source>
        <dbReference type="EMBL" id="MFD2479640.1"/>
    </source>
</evidence>
<comment type="caution">
    <text evidence="2">The sequence shown here is derived from an EMBL/GenBank/DDBJ whole genome shotgun (WGS) entry which is preliminary data.</text>
</comment>
<name>A0ABW5HSZ0_9PSEU</name>
<reference evidence="3" key="1">
    <citation type="journal article" date="2019" name="Int. J. Syst. Evol. Microbiol.">
        <title>The Global Catalogue of Microorganisms (GCM) 10K type strain sequencing project: providing services to taxonomists for standard genome sequencing and annotation.</title>
        <authorList>
            <consortium name="The Broad Institute Genomics Platform"/>
            <consortium name="The Broad Institute Genome Sequencing Center for Infectious Disease"/>
            <person name="Wu L."/>
            <person name="Ma J."/>
        </authorList>
    </citation>
    <scope>NUCLEOTIDE SEQUENCE [LARGE SCALE GENOMIC DNA]</scope>
    <source>
        <strain evidence="3">CGMCC 4.7638</strain>
    </source>
</reference>
<feature type="compositionally biased region" description="Basic and acidic residues" evidence="1">
    <location>
        <begin position="1"/>
        <end position="13"/>
    </location>
</feature>